<evidence type="ECO:0000313" key="2">
    <source>
        <dbReference type="Proteomes" id="UP000198931"/>
    </source>
</evidence>
<dbReference type="AlphaFoldDB" id="A0A1I3J3C7"/>
<protein>
    <recommendedName>
        <fullName evidence="3">YD repeat-containing protein</fullName>
    </recommendedName>
</protein>
<dbReference type="Proteomes" id="UP000198931">
    <property type="component" value="Unassembled WGS sequence"/>
</dbReference>
<sequence>MKLVLFFLIFSPITFFSQLKERLSFNDLELMNLVGKVKNIEERVFEVNNKKLTFDNGILMPASFNYNFDENGYVNYKEDIKKIDGKEKISTKQYFTFEKNKPLTELYLITEFADSDSIIYKYKYLNDSLITKTNFSKSYKGLTERITISGNKEFSELSYPSEKVLESKTLEYNRNNKFVFKETIGFDDKEIIERKYKQNSNCTDFEKENITENKFNINSTQLREYDQLCNLVKITFINKNSKSDLKLEYKYDKIGNWIEKKSYNFAGRIYSITKRTITYY</sequence>
<evidence type="ECO:0008006" key="3">
    <source>
        <dbReference type="Google" id="ProtNLM"/>
    </source>
</evidence>
<gene>
    <name evidence="1" type="ORF">SAMN05443292_2913</name>
</gene>
<proteinExistence type="predicted"/>
<dbReference type="STRING" id="1125876.SAMN05443292_2913"/>
<reference evidence="1 2" key="1">
    <citation type="submission" date="2016-10" db="EMBL/GenBank/DDBJ databases">
        <authorList>
            <person name="de Groot N.N."/>
        </authorList>
    </citation>
    <scope>NUCLEOTIDE SEQUENCE [LARGE SCALE GENOMIC DNA]</scope>
    <source>
        <strain evidence="1 2">DSM 26000</strain>
    </source>
</reference>
<keyword evidence="2" id="KW-1185">Reference proteome</keyword>
<evidence type="ECO:0000313" key="1">
    <source>
        <dbReference type="EMBL" id="SFI54774.1"/>
    </source>
</evidence>
<dbReference type="EMBL" id="FOQT01000005">
    <property type="protein sequence ID" value="SFI54774.1"/>
    <property type="molecule type" value="Genomic_DNA"/>
</dbReference>
<name>A0A1I3J3C7_9FLAO</name>
<organism evidence="1 2">
    <name type="scientific">Halpernia frigidisoli</name>
    <dbReference type="NCBI Taxonomy" id="1125876"/>
    <lineage>
        <taxon>Bacteria</taxon>
        <taxon>Pseudomonadati</taxon>
        <taxon>Bacteroidota</taxon>
        <taxon>Flavobacteriia</taxon>
        <taxon>Flavobacteriales</taxon>
        <taxon>Weeksellaceae</taxon>
        <taxon>Chryseobacterium group</taxon>
        <taxon>Halpernia</taxon>
    </lineage>
</organism>
<accession>A0A1I3J3C7</accession>